<dbReference type="GeneID" id="31237433"/>
<dbReference type="Proteomes" id="UP001595908">
    <property type="component" value="Unassembled WGS sequence"/>
</dbReference>
<sequence>MASISPEYANQLLAELTEGCPVPAAPAALSRYTFQISNHVLIGDTAVRGYKYKGRWRLDDRDIRAAGDRLASLPFDPDDLVDARLSSAEHNQTWRSQIHRWFDHISYQDQGANGCRCEGQQPCSGTRPNRYGLGCGATLEQVKERYGRSPIACTSPLPLLSWSGTTWMVPRAYAALLDRADQIAAECVEQATRCSRCNATGDVWTWRTSSNSGYTTLCPACAASVARPYKDHLRGRLYASLLKNSQPEAFLCRLCPSPRQAMYWDHCHAHGFVRGPVCASCNTYEGGGYRFIHRPGAVRHLLLCDGCRRDRAVPPRHQPDIVLHTFVPDPHGPCAKQSHSAWGATQEDGSIRFRVRCWQRTSALEWEQVVPAAQVRQLVREFVDKALETDADGPGQESA</sequence>
<dbReference type="EMBL" id="JBHSJE010000016">
    <property type="protein sequence ID" value="MFC4983379.1"/>
    <property type="molecule type" value="Genomic_DNA"/>
</dbReference>
<dbReference type="SUPFAM" id="SSF54060">
    <property type="entry name" value="His-Me finger endonucleases"/>
    <property type="match status" value="1"/>
</dbReference>
<comment type="caution">
    <text evidence="1">The sequence shown here is derived from an EMBL/GenBank/DDBJ whole genome shotgun (WGS) entry which is preliminary data.</text>
</comment>
<dbReference type="InterPro" id="IPR044925">
    <property type="entry name" value="His-Me_finger_sf"/>
</dbReference>
<proteinExistence type="predicted"/>
<keyword evidence="2" id="KW-1185">Reference proteome</keyword>
<keyword evidence="1" id="KW-0255">Endonuclease</keyword>
<dbReference type="Pfam" id="PF02945">
    <property type="entry name" value="Endonuclease_7"/>
    <property type="match status" value="1"/>
</dbReference>
<evidence type="ECO:0000313" key="2">
    <source>
        <dbReference type="Proteomes" id="UP001595908"/>
    </source>
</evidence>
<keyword evidence="1" id="KW-0378">Hydrolase</keyword>
<dbReference type="InterPro" id="IPR004211">
    <property type="entry name" value="Endonuclease_7"/>
</dbReference>
<evidence type="ECO:0000313" key="1">
    <source>
        <dbReference type="EMBL" id="MFC4983379.1"/>
    </source>
</evidence>
<reference evidence="2" key="1">
    <citation type="journal article" date="2019" name="Int. J. Syst. Evol. Microbiol.">
        <title>The Global Catalogue of Microorganisms (GCM) 10K type strain sequencing project: providing services to taxonomists for standard genome sequencing and annotation.</title>
        <authorList>
            <consortium name="The Broad Institute Genomics Platform"/>
            <consortium name="The Broad Institute Genome Sequencing Center for Infectious Disease"/>
            <person name="Wu L."/>
            <person name="Ma J."/>
        </authorList>
    </citation>
    <scope>NUCLEOTIDE SEQUENCE [LARGE SCALE GENOMIC DNA]</scope>
    <source>
        <strain evidence="2">ICMP 257</strain>
    </source>
</reference>
<keyword evidence="1" id="KW-0540">Nuclease</keyword>
<protein>
    <submittedName>
        <fullName evidence="1">Endonuclease domain-containing protein</fullName>
    </submittedName>
</protein>
<dbReference type="Gene3D" id="3.40.1800.10">
    <property type="entry name" value="His-Me finger endonucleases"/>
    <property type="match status" value="1"/>
</dbReference>
<dbReference type="GO" id="GO:0004519">
    <property type="term" value="F:endonuclease activity"/>
    <property type="evidence" value="ECO:0007669"/>
    <property type="project" value="UniProtKB-KW"/>
</dbReference>
<gene>
    <name evidence="1" type="ORF">ACFPL4_34460</name>
</gene>
<organism evidence="1 2">
    <name type="scientific">Streptomyces atroolivaceus</name>
    <dbReference type="NCBI Taxonomy" id="66869"/>
    <lineage>
        <taxon>Bacteria</taxon>
        <taxon>Bacillati</taxon>
        <taxon>Actinomycetota</taxon>
        <taxon>Actinomycetes</taxon>
        <taxon>Kitasatosporales</taxon>
        <taxon>Streptomycetaceae</taxon>
        <taxon>Streptomyces</taxon>
    </lineage>
</organism>
<dbReference type="RefSeq" id="WP_051710149.1">
    <property type="nucleotide sequence ID" value="NZ_JBHSJE010000016.1"/>
</dbReference>
<dbReference type="InterPro" id="IPR038563">
    <property type="entry name" value="Endonuclease_7_sf"/>
</dbReference>
<accession>A0ABV9VJY0</accession>
<name>A0ABV9VJY0_STRAZ</name>